<organism evidence="3 5">
    <name type="scientific">Polarella glacialis</name>
    <name type="common">Dinoflagellate</name>
    <dbReference type="NCBI Taxonomy" id="89957"/>
    <lineage>
        <taxon>Eukaryota</taxon>
        <taxon>Sar</taxon>
        <taxon>Alveolata</taxon>
        <taxon>Dinophyceae</taxon>
        <taxon>Suessiales</taxon>
        <taxon>Suessiaceae</taxon>
        <taxon>Polarella</taxon>
    </lineage>
</organism>
<feature type="region of interest" description="Disordered" evidence="1">
    <location>
        <begin position="253"/>
        <end position="286"/>
    </location>
</feature>
<dbReference type="GO" id="GO:0099122">
    <property type="term" value="F:RNA polymerase II C-terminal domain binding"/>
    <property type="evidence" value="ECO:0007669"/>
    <property type="project" value="InterPro"/>
</dbReference>
<gene>
    <name evidence="3" type="ORF">PGLA1383_LOCUS25255</name>
    <name evidence="4" type="ORF">PGLA2088_LOCUS16991</name>
</gene>
<sequence length="545" mass="59053">MSTKSHAKRARSQPFLGRHDHTAAPSSGEAVLLASEGSPRTARCQLWADVRQPPPRWAPPVAAVGRLLQPEAAASLEIQVAVSVHRLRKRLAELCKASGLKAKLRPLTFERWRFASKWEEGVESSTPKDTGKKRKRSAGSGSSSHPVLPGHVPAGRTCSADKDLATELQRQGLSPEAASTAAREVRRESVRLAAEVCKTAHRVSSGKSLPAPLLKARFHRHSVDLVSGIHLVKLSRAAYGKLALLHRRYAKPEERAPPELKVEPPEQEEGAAEELEASLGEAGQDGSLESRARLPLHLRLFAMLLRYKTLRGHGFQAAVGRPVWQALQQRLALGCECFASPLNAFLPAFGSAFPDVDAPFGSRGSFFQFRPLSGSFAANPPFVHSIMDAMADHLTDLLQASASKGDHALSFAVFVPGWRECAGFAALAASPFLKRLVLVAADDHGFADGASHQRQDPYRRSPYDTACFFLQTDKAARQWPVTDEVEAELRRAFAQCLPSAAAELRQGVSSRAKGKQKAGSKPTSKLEGSTSSRKATTARPTGKKK</sequence>
<dbReference type="Proteomes" id="UP000654075">
    <property type="component" value="Unassembled WGS sequence"/>
</dbReference>
<feature type="compositionally biased region" description="Acidic residues" evidence="1">
    <location>
        <begin position="265"/>
        <end position="276"/>
    </location>
</feature>
<evidence type="ECO:0000259" key="2">
    <source>
        <dbReference type="Pfam" id="PF12237"/>
    </source>
</evidence>
<feature type="compositionally biased region" description="Basic residues" evidence="1">
    <location>
        <begin position="1"/>
        <end position="11"/>
    </location>
</feature>
<feature type="compositionally biased region" description="Basic and acidic residues" evidence="1">
    <location>
        <begin position="253"/>
        <end position="264"/>
    </location>
</feature>
<dbReference type="OMA" id="IEVGHAP"/>
<accession>A0A813FAG7</accession>
<evidence type="ECO:0000256" key="1">
    <source>
        <dbReference type="SAM" id="MobiDB-lite"/>
    </source>
</evidence>
<dbReference type="EMBL" id="CAJNNV010021222">
    <property type="protein sequence ID" value="CAE8607320.1"/>
    <property type="molecule type" value="Genomic_DNA"/>
</dbReference>
<dbReference type="GO" id="GO:0016422">
    <property type="term" value="F:mRNA (2'-O-methyladenosine-N6-)-methyltransferase activity"/>
    <property type="evidence" value="ECO:0007669"/>
    <property type="project" value="InterPro"/>
</dbReference>
<evidence type="ECO:0000313" key="5">
    <source>
        <dbReference type="Proteomes" id="UP000654075"/>
    </source>
</evidence>
<dbReference type="OrthoDB" id="193787at2759"/>
<reference evidence="3" key="1">
    <citation type="submission" date="2021-02" db="EMBL/GenBank/DDBJ databases">
        <authorList>
            <person name="Dougan E. K."/>
            <person name="Rhodes N."/>
            <person name="Thang M."/>
            <person name="Chan C."/>
        </authorList>
    </citation>
    <scope>NUCLEOTIDE SEQUENCE</scope>
</reference>
<dbReference type="EMBL" id="CAJNNW010022003">
    <property type="protein sequence ID" value="CAE8668693.1"/>
    <property type="molecule type" value="Genomic_DNA"/>
</dbReference>
<dbReference type="Proteomes" id="UP000626109">
    <property type="component" value="Unassembled WGS sequence"/>
</dbReference>
<protein>
    <recommendedName>
        <fullName evidence="2">PCIF1 WW domain-containing protein</fullName>
    </recommendedName>
</protein>
<comment type="caution">
    <text evidence="3">The sequence shown here is derived from an EMBL/GenBank/DDBJ whole genome shotgun (WGS) entry which is preliminary data.</text>
</comment>
<feature type="region of interest" description="Disordered" evidence="1">
    <location>
        <begin position="507"/>
        <end position="545"/>
    </location>
</feature>
<keyword evidence="5" id="KW-1185">Reference proteome</keyword>
<evidence type="ECO:0000313" key="3">
    <source>
        <dbReference type="EMBL" id="CAE8607320.1"/>
    </source>
</evidence>
<dbReference type="PANTHER" id="PTHR21727">
    <property type="entry name" value="PHOSPHORYLATED CTD INTERACTING FACTOR 1"/>
    <property type="match status" value="1"/>
</dbReference>
<dbReference type="PANTHER" id="PTHR21727:SF0">
    <property type="entry name" value="MRNA (2'-O-METHYLADENOSINE-N(6)-)-METHYLTRANSFERASE"/>
    <property type="match status" value="1"/>
</dbReference>
<dbReference type="InterPro" id="IPR022035">
    <property type="entry name" value="PCIF1_WW"/>
</dbReference>
<dbReference type="InterPro" id="IPR039881">
    <property type="entry name" value="PCIF1-like"/>
</dbReference>
<evidence type="ECO:0000313" key="4">
    <source>
        <dbReference type="EMBL" id="CAE8668693.1"/>
    </source>
</evidence>
<feature type="compositionally biased region" description="Polar residues" evidence="1">
    <location>
        <begin position="521"/>
        <end position="539"/>
    </location>
</feature>
<dbReference type="Pfam" id="PF12237">
    <property type="entry name" value="PCIF1_WW"/>
    <property type="match status" value="1"/>
</dbReference>
<proteinExistence type="predicted"/>
<name>A0A813FAG7_POLGL</name>
<feature type="region of interest" description="Disordered" evidence="1">
    <location>
        <begin position="1"/>
        <end position="36"/>
    </location>
</feature>
<dbReference type="AlphaFoldDB" id="A0A813FAG7"/>
<feature type="region of interest" description="Disordered" evidence="1">
    <location>
        <begin position="120"/>
        <end position="158"/>
    </location>
</feature>
<feature type="domain" description="PCIF1 WW" evidence="2">
    <location>
        <begin position="295"/>
        <end position="449"/>
    </location>
</feature>